<feature type="domain" description="Xylose isomerase-like TIM barrel" evidence="1">
    <location>
        <begin position="39"/>
        <end position="248"/>
    </location>
</feature>
<keyword evidence="2" id="KW-0378">Hydrolase</keyword>
<dbReference type="PANTHER" id="PTHR12110">
    <property type="entry name" value="HYDROXYPYRUVATE ISOMERASE"/>
    <property type="match status" value="1"/>
</dbReference>
<dbReference type="Pfam" id="PF01261">
    <property type="entry name" value="AP_endonuc_2"/>
    <property type="match status" value="1"/>
</dbReference>
<evidence type="ECO:0000259" key="1">
    <source>
        <dbReference type="Pfam" id="PF01261"/>
    </source>
</evidence>
<organism evidence="2 3">
    <name type="scientific">Candidatus Saganbacteria bacterium CG08_land_8_20_14_0_20_45_16</name>
    <dbReference type="NCBI Taxonomy" id="2014293"/>
    <lineage>
        <taxon>Bacteria</taxon>
        <taxon>Bacillati</taxon>
        <taxon>Saganbacteria</taxon>
    </lineage>
</organism>
<proteinExistence type="predicted"/>
<dbReference type="SUPFAM" id="SSF51658">
    <property type="entry name" value="Xylose isomerase-like"/>
    <property type="match status" value="1"/>
</dbReference>
<dbReference type="AlphaFoldDB" id="A0A2H0XXP1"/>
<name>A0A2H0XXP1_UNCSA</name>
<evidence type="ECO:0000313" key="3">
    <source>
        <dbReference type="Proteomes" id="UP000231343"/>
    </source>
</evidence>
<dbReference type="InterPro" id="IPR050312">
    <property type="entry name" value="IolE/XylAMocC-like"/>
</dbReference>
<dbReference type="InterPro" id="IPR036237">
    <property type="entry name" value="Xyl_isomerase-like_sf"/>
</dbReference>
<keyword evidence="2" id="KW-0255">Endonuclease</keyword>
<evidence type="ECO:0000313" key="2">
    <source>
        <dbReference type="EMBL" id="PIS28918.1"/>
    </source>
</evidence>
<dbReference type="EMBL" id="PEYM01000111">
    <property type="protein sequence ID" value="PIS28918.1"/>
    <property type="molecule type" value="Genomic_DNA"/>
</dbReference>
<reference evidence="2 3" key="1">
    <citation type="submission" date="2017-09" db="EMBL/GenBank/DDBJ databases">
        <title>Depth-based differentiation of microbial function through sediment-hosted aquifers and enrichment of novel symbionts in the deep terrestrial subsurface.</title>
        <authorList>
            <person name="Probst A.J."/>
            <person name="Ladd B."/>
            <person name="Jarett J.K."/>
            <person name="Geller-Mcgrath D.E."/>
            <person name="Sieber C.M."/>
            <person name="Emerson J.B."/>
            <person name="Anantharaman K."/>
            <person name="Thomas B.C."/>
            <person name="Malmstrom R."/>
            <person name="Stieglmeier M."/>
            <person name="Klingl A."/>
            <person name="Woyke T."/>
            <person name="Ryan C.M."/>
            <person name="Banfield J.F."/>
        </authorList>
    </citation>
    <scope>NUCLEOTIDE SEQUENCE [LARGE SCALE GENOMIC DNA]</scope>
    <source>
        <strain evidence="2">CG08_land_8_20_14_0_20_45_16</strain>
    </source>
</reference>
<dbReference type="InterPro" id="IPR013022">
    <property type="entry name" value="Xyl_isomerase-like_TIM-brl"/>
</dbReference>
<comment type="caution">
    <text evidence="2">The sequence shown here is derived from an EMBL/GenBank/DDBJ whole genome shotgun (WGS) entry which is preliminary data.</text>
</comment>
<keyword evidence="2" id="KW-0540">Nuclease</keyword>
<dbReference type="GO" id="GO:0004519">
    <property type="term" value="F:endonuclease activity"/>
    <property type="evidence" value="ECO:0007669"/>
    <property type="project" value="UniProtKB-KW"/>
</dbReference>
<gene>
    <name evidence="2" type="ORF">COT42_06690</name>
</gene>
<dbReference type="Gene3D" id="3.20.20.150">
    <property type="entry name" value="Divalent-metal-dependent TIM barrel enzymes"/>
    <property type="match status" value="1"/>
</dbReference>
<sequence>MFKFGLKLWSINDNYVKDALRLFNEGVYQYIELYVKPGSYEKFIGLWKNLPIPYVIHAPHFRDGMNLAKRENEAKNLTLIQEAQRFADQLKADKLIVHPGIAGDIKETARQLKLINDKRILIENKPYYALDDNLVCNGTTPEEIKLVMDEAGVGLCLDIGHAACSARAHSVYYLDYLKQFMMLAPKMFHLADGDVNNLTDDHRHIGEGNFDFRQILAIIHDNAMVTIEVNKSSKENLNDFIKDVKMIKAIKGVA</sequence>
<protein>
    <submittedName>
        <fullName evidence="2">AP endonuclease</fullName>
    </submittedName>
</protein>
<dbReference type="Proteomes" id="UP000231343">
    <property type="component" value="Unassembled WGS sequence"/>
</dbReference>
<dbReference type="PANTHER" id="PTHR12110:SF21">
    <property type="entry name" value="XYLOSE ISOMERASE-LIKE TIM BARREL DOMAIN-CONTAINING PROTEIN"/>
    <property type="match status" value="1"/>
</dbReference>
<accession>A0A2H0XXP1</accession>